<dbReference type="InterPro" id="IPR029063">
    <property type="entry name" value="SAM-dependent_MTases_sf"/>
</dbReference>
<proteinExistence type="predicted"/>
<feature type="binding site" evidence="6">
    <location>
        <position position="87"/>
    </location>
    <ligand>
        <name>S-adenosyl-L-methionine</name>
        <dbReference type="ChEBI" id="CHEBI:59789"/>
    </ligand>
</feature>
<dbReference type="EMBL" id="CP017415">
    <property type="protein sequence ID" value="AOU98540.1"/>
    <property type="molecule type" value="Genomic_DNA"/>
</dbReference>
<organism evidence="8 9">
    <name type="scientific">Acidihalobacter yilgarnensis</name>
    <dbReference type="NCBI Taxonomy" id="2819280"/>
    <lineage>
        <taxon>Bacteria</taxon>
        <taxon>Pseudomonadati</taxon>
        <taxon>Pseudomonadota</taxon>
        <taxon>Gammaproteobacteria</taxon>
        <taxon>Chromatiales</taxon>
        <taxon>Ectothiorhodospiraceae</taxon>
        <taxon>Acidihalobacter</taxon>
    </lineage>
</organism>
<dbReference type="RefSeq" id="WP_070078900.1">
    <property type="nucleotide sequence ID" value="NZ_CP017415.1"/>
</dbReference>
<feature type="binding site" evidence="6">
    <location>
        <begin position="207"/>
        <end position="208"/>
    </location>
    <ligand>
        <name>S-adenosyl-L-methionine</name>
        <dbReference type="ChEBI" id="CHEBI:59789"/>
    </ligand>
</feature>
<dbReference type="Pfam" id="PF03705">
    <property type="entry name" value="CheR_N"/>
    <property type="match status" value="1"/>
</dbReference>
<dbReference type="Gene3D" id="3.40.50.150">
    <property type="entry name" value="Vaccinia Virus protein VP39"/>
    <property type="match status" value="1"/>
</dbReference>
<feature type="domain" description="CheR-type methyltransferase" evidence="7">
    <location>
        <begin position="7"/>
        <end position="279"/>
    </location>
</feature>
<feature type="binding site" evidence="6">
    <location>
        <position position="126"/>
    </location>
    <ligand>
        <name>S-adenosyl-L-methionine</name>
        <dbReference type="ChEBI" id="CHEBI:59789"/>
    </ligand>
</feature>
<protein>
    <recommendedName>
        <fullName evidence="5">Chemotaxis protein methyltransferase</fullName>
        <ecNumber evidence="5">2.1.1.80</ecNumber>
    </recommendedName>
</protein>
<name>A0A1D8IPX0_9GAMM</name>
<dbReference type="PANTHER" id="PTHR24422">
    <property type="entry name" value="CHEMOTAXIS PROTEIN METHYLTRANSFERASE"/>
    <property type="match status" value="1"/>
</dbReference>
<keyword evidence="2 5" id="KW-0489">Methyltransferase</keyword>
<dbReference type="InterPro" id="IPR022642">
    <property type="entry name" value="CheR_C"/>
</dbReference>
<gene>
    <name evidence="8" type="ORF">BI364_11760</name>
</gene>
<keyword evidence="4 5" id="KW-0949">S-adenosyl-L-methionine</keyword>
<reference evidence="9" key="1">
    <citation type="submission" date="2016-09" db="EMBL/GenBank/DDBJ databases">
        <title>Acidihalobacter prosperus F5.</title>
        <authorList>
            <person name="Khaleque H.N."/>
            <person name="Ramsay J.P."/>
            <person name="Kaksonen A.H."/>
            <person name="Boxall N.J."/>
            <person name="Watkin E.L.J."/>
        </authorList>
    </citation>
    <scope>NUCLEOTIDE SEQUENCE [LARGE SCALE GENOMIC DNA]</scope>
    <source>
        <strain evidence="9">F5</strain>
    </source>
</reference>
<dbReference type="PRINTS" id="PR00996">
    <property type="entry name" value="CHERMTFRASE"/>
</dbReference>
<feature type="binding site" evidence="6">
    <location>
        <position position="85"/>
    </location>
    <ligand>
        <name>S-adenosyl-L-methionine</name>
        <dbReference type="ChEBI" id="CHEBI:59789"/>
    </ligand>
</feature>
<evidence type="ECO:0000313" key="8">
    <source>
        <dbReference type="EMBL" id="AOU98540.1"/>
    </source>
</evidence>
<dbReference type="InterPro" id="IPR036804">
    <property type="entry name" value="CheR_N_sf"/>
</dbReference>
<dbReference type="SMART" id="SM00138">
    <property type="entry name" value="MeTrc"/>
    <property type="match status" value="1"/>
</dbReference>
<dbReference type="SUPFAM" id="SSF47757">
    <property type="entry name" value="Chemotaxis receptor methyltransferase CheR, N-terminal domain"/>
    <property type="match status" value="1"/>
</dbReference>
<keyword evidence="3 5" id="KW-0808">Transferase</keyword>
<dbReference type="CDD" id="cd02440">
    <property type="entry name" value="AdoMet_MTases"/>
    <property type="match status" value="1"/>
</dbReference>
<evidence type="ECO:0000256" key="2">
    <source>
        <dbReference type="ARBA" id="ARBA00022603"/>
    </source>
</evidence>
<dbReference type="PROSITE" id="PS50123">
    <property type="entry name" value="CHER"/>
    <property type="match status" value="1"/>
</dbReference>
<keyword evidence="9" id="KW-1185">Reference proteome</keyword>
<feature type="binding site" evidence="6">
    <location>
        <position position="149"/>
    </location>
    <ligand>
        <name>S-adenosyl-L-methionine</name>
        <dbReference type="ChEBI" id="CHEBI:59789"/>
    </ligand>
</feature>
<comment type="function">
    <text evidence="5">Methylation of the membrane-bound methyl-accepting chemotaxis proteins (MCP) to form gamma-glutamyl methyl ester residues in MCP.</text>
</comment>
<feature type="binding site" evidence="6">
    <location>
        <position position="91"/>
    </location>
    <ligand>
        <name>S-adenosyl-L-methionine</name>
        <dbReference type="ChEBI" id="CHEBI:59789"/>
    </ligand>
</feature>
<dbReference type="Pfam" id="PF01739">
    <property type="entry name" value="CheR"/>
    <property type="match status" value="1"/>
</dbReference>
<accession>A0A1D8IPX0</accession>
<dbReference type="PIRSF" id="PIRSF000410">
    <property type="entry name" value="CheR"/>
    <property type="match status" value="1"/>
</dbReference>
<dbReference type="KEGG" id="aprs:BI364_11760"/>
<dbReference type="InterPro" id="IPR000780">
    <property type="entry name" value="CheR_MeTrfase"/>
</dbReference>
<dbReference type="SUPFAM" id="SSF53335">
    <property type="entry name" value="S-adenosyl-L-methionine-dependent methyltransferases"/>
    <property type="match status" value="1"/>
</dbReference>
<feature type="binding site" evidence="6">
    <location>
        <begin position="225"/>
        <end position="226"/>
    </location>
    <ligand>
        <name>S-adenosyl-L-methionine</name>
        <dbReference type="ChEBI" id="CHEBI:59789"/>
    </ligand>
</feature>
<dbReference type="InterPro" id="IPR026024">
    <property type="entry name" value="Chemotaxis_MeTrfase_CheR"/>
</dbReference>
<evidence type="ECO:0000256" key="3">
    <source>
        <dbReference type="ARBA" id="ARBA00022679"/>
    </source>
</evidence>
<evidence type="ECO:0000256" key="5">
    <source>
        <dbReference type="PIRNR" id="PIRNR000410"/>
    </source>
</evidence>
<evidence type="ECO:0000256" key="6">
    <source>
        <dbReference type="PIRSR" id="PIRSR000410-1"/>
    </source>
</evidence>
<dbReference type="AlphaFoldDB" id="A0A1D8IPX0"/>
<dbReference type="GO" id="GO:0008983">
    <property type="term" value="F:protein-glutamate O-methyltransferase activity"/>
    <property type="evidence" value="ECO:0007669"/>
    <property type="project" value="UniProtKB-EC"/>
</dbReference>
<dbReference type="Gene3D" id="1.10.155.10">
    <property type="entry name" value="Chemotaxis receptor methyltransferase CheR, N-terminal domain"/>
    <property type="match status" value="1"/>
</dbReference>
<dbReference type="Proteomes" id="UP000095401">
    <property type="component" value="Chromosome"/>
</dbReference>
<dbReference type="GO" id="GO:0032259">
    <property type="term" value="P:methylation"/>
    <property type="evidence" value="ECO:0007669"/>
    <property type="project" value="UniProtKB-KW"/>
</dbReference>
<evidence type="ECO:0000256" key="4">
    <source>
        <dbReference type="ARBA" id="ARBA00022691"/>
    </source>
</evidence>
<evidence type="ECO:0000259" key="7">
    <source>
        <dbReference type="PROSITE" id="PS50123"/>
    </source>
</evidence>
<sequence>MAKVTAGAGRNIPLAEPEFQAIREFIYRRAGIHLSTAKRALVAGRLEKRLREIGCPGYRAYLELLGGELRPGSEAQRAIDLLTTNETYFFREQKHFDFLAERVLPALAQTSQGVRIWSAACSSGEEPYSIAMTLAEHRGGRPWSLLATDLSQRVLDRAQAGIYPIERAERIPLHYLRAYCLKGVGSRAGSFAVARKLRERVEFRALNLNAPLAETHGLFDVIFLRNVMIYFDLPTKQALCRRLIPHLRPGGYLFVGHSESLNGVTSDLIVEAPSIYRCP</sequence>
<evidence type="ECO:0000256" key="1">
    <source>
        <dbReference type="ARBA" id="ARBA00001541"/>
    </source>
</evidence>
<dbReference type="EC" id="2.1.1.80" evidence="5"/>
<dbReference type="InterPro" id="IPR050903">
    <property type="entry name" value="Bact_Chemotaxis_MeTrfase"/>
</dbReference>
<evidence type="ECO:0000313" key="9">
    <source>
        <dbReference type="Proteomes" id="UP000095401"/>
    </source>
</evidence>
<dbReference type="InterPro" id="IPR022641">
    <property type="entry name" value="CheR_N"/>
</dbReference>
<comment type="catalytic activity">
    <reaction evidence="1 5">
        <text>L-glutamyl-[protein] + S-adenosyl-L-methionine = [protein]-L-glutamate 5-O-methyl ester + S-adenosyl-L-homocysteine</text>
        <dbReference type="Rhea" id="RHEA:24452"/>
        <dbReference type="Rhea" id="RHEA-COMP:10208"/>
        <dbReference type="Rhea" id="RHEA-COMP:10311"/>
        <dbReference type="ChEBI" id="CHEBI:29973"/>
        <dbReference type="ChEBI" id="CHEBI:57856"/>
        <dbReference type="ChEBI" id="CHEBI:59789"/>
        <dbReference type="ChEBI" id="CHEBI:82795"/>
        <dbReference type="EC" id="2.1.1.80"/>
    </reaction>
</comment>
<dbReference type="PANTHER" id="PTHR24422:SF26">
    <property type="entry name" value="CHEMOTAXIS PROTEIN METHYLTRANSFERASE"/>
    <property type="match status" value="1"/>
</dbReference>